<dbReference type="InterPro" id="IPR000383">
    <property type="entry name" value="Xaa-Pro-like_dom"/>
</dbReference>
<dbReference type="OrthoDB" id="9806163at2"/>
<evidence type="ECO:0000256" key="2">
    <source>
        <dbReference type="SAM" id="SignalP"/>
    </source>
</evidence>
<dbReference type="Pfam" id="PF08530">
    <property type="entry name" value="PepX_C"/>
    <property type="match status" value="1"/>
</dbReference>
<feature type="signal peptide" evidence="2">
    <location>
        <begin position="1"/>
        <end position="26"/>
    </location>
</feature>
<organism evidence="4 5">
    <name type="scientific">Pseudoxanthomonas winnipegensis</name>
    <dbReference type="NCBI Taxonomy" id="2480810"/>
    <lineage>
        <taxon>Bacteria</taxon>
        <taxon>Pseudomonadati</taxon>
        <taxon>Pseudomonadota</taxon>
        <taxon>Gammaproteobacteria</taxon>
        <taxon>Lysobacterales</taxon>
        <taxon>Lysobacteraceae</taxon>
        <taxon>Pseudoxanthomonas</taxon>
    </lineage>
</organism>
<comment type="caution">
    <text evidence="4">The sequence shown here is derived from an EMBL/GenBank/DDBJ whole genome shotgun (WGS) entry which is preliminary data.</text>
</comment>
<dbReference type="InterPro" id="IPR013736">
    <property type="entry name" value="Xaa-Pro_dipept_C"/>
</dbReference>
<evidence type="ECO:0000259" key="3">
    <source>
        <dbReference type="SMART" id="SM00939"/>
    </source>
</evidence>
<dbReference type="SUPFAM" id="SSF49785">
    <property type="entry name" value="Galactose-binding domain-like"/>
    <property type="match status" value="1"/>
</dbReference>
<sequence>MHRFARRYGVLVVVLVLGLCSTTAWAGGFNKTYERIASFDGTELGAMVLVPTGQGSGPFPLVVMPASWSLPNLEYVGRATQMASQGYVVVSYTSRGFWDSTGQIDVAGPATVEDVSSVIDWALAHTPADPARIGASGISYGAGTSLLAAARDPRIKAVAALSGWADLEASLYANRTVSQQAVLMLAATGNLTGRPGSDLQTISAKVAVGDFDGAVNGFLPQAASRGAVHEVAQINRNGTAVLLANAFNDGLFPPSQYVAFYNQLTGPRRLVFSQGDHATAELPGALGLPNAVYDEAVAWFDHFLKGQANGVDGRGSVRLTSIGGRTLDYASWAQVQTDPVVYGLGRPTGLLRPTGTLSSGDATGWSASILTGIPTLADSGVVLLSGLLQAFGQSAQTSIPLVSRVGGAVWSGPVLDRSRVLAGAPSLRVTVTPSQSHVTLVAYLYRMDALGTGTLLSYKPYSLRDAVPGQARTLEIGLEAAAAEIPAGSRLVLVVDTLDPRYTDATDVGGSVAFGSPASAPSRLSVPLR</sequence>
<name>A0A4Q8LGT1_9GAMM</name>
<dbReference type="Pfam" id="PF02129">
    <property type="entry name" value="Peptidase_S15"/>
    <property type="match status" value="1"/>
</dbReference>
<dbReference type="Proteomes" id="UP000292627">
    <property type="component" value="Unassembled WGS sequence"/>
</dbReference>
<dbReference type="PANTHER" id="PTHR22946:SF9">
    <property type="entry name" value="POLYKETIDE TRANSFERASE AF380"/>
    <property type="match status" value="1"/>
</dbReference>
<dbReference type="InterPro" id="IPR050261">
    <property type="entry name" value="FrsA_esterase"/>
</dbReference>
<accession>A0A4Q8LGT1</accession>
<dbReference type="Gene3D" id="3.40.50.1820">
    <property type="entry name" value="alpha/beta hydrolase"/>
    <property type="match status" value="1"/>
</dbReference>
<evidence type="ECO:0000313" key="4">
    <source>
        <dbReference type="EMBL" id="TAA28690.1"/>
    </source>
</evidence>
<feature type="chain" id="PRO_5020314413" evidence="2">
    <location>
        <begin position="27"/>
        <end position="529"/>
    </location>
</feature>
<keyword evidence="1" id="KW-0378">Hydrolase</keyword>
<keyword evidence="2" id="KW-0732">Signal</keyword>
<dbReference type="Gene3D" id="2.60.120.260">
    <property type="entry name" value="Galactose-binding domain-like"/>
    <property type="match status" value="1"/>
</dbReference>
<evidence type="ECO:0000256" key="1">
    <source>
        <dbReference type="ARBA" id="ARBA00022801"/>
    </source>
</evidence>
<dbReference type="InterPro" id="IPR029058">
    <property type="entry name" value="AB_hydrolase_fold"/>
</dbReference>
<dbReference type="AlphaFoldDB" id="A0A4Q8LGT1"/>
<dbReference type="GO" id="GO:0008239">
    <property type="term" value="F:dipeptidyl-peptidase activity"/>
    <property type="evidence" value="ECO:0007669"/>
    <property type="project" value="InterPro"/>
</dbReference>
<dbReference type="SUPFAM" id="SSF53474">
    <property type="entry name" value="alpha/beta-Hydrolases"/>
    <property type="match status" value="1"/>
</dbReference>
<proteinExistence type="predicted"/>
<feature type="domain" description="Xaa-Pro dipeptidyl-peptidase C-terminal" evidence="3">
    <location>
        <begin position="297"/>
        <end position="525"/>
    </location>
</feature>
<dbReference type="PANTHER" id="PTHR22946">
    <property type="entry name" value="DIENELACTONE HYDROLASE DOMAIN-CONTAINING PROTEIN-RELATED"/>
    <property type="match status" value="1"/>
</dbReference>
<dbReference type="EMBL" id="SHMC01000001">
    <property type="protein sequence ID" value="TAA28690.1"/>
    <property type="molecule type" value="Genomic_DNA"/>
</dbReference>
<dbReference type="SMART" id="SM00939">
    <property type="entry name" value="PepX_C"/>
    <property type="match status" value="1"/>
</dbReference>
<dbReference type="InterPro" id="IPR008979">
    <property type="entry name" value="Galactose-bd-like_sf"/>
</dbReference>
<gene>
    <name evidence="4" type="ORF">EA660_03695</name>
</gene>
<dbReference type="GO" id="GO:0052689">
    <property type="term" value="F:carboxylic ester hydrolase activity"/>
    <property type="evidence" value="ECO:0007669"/>
    <property type="project" value="UniProtKB-ARBA"/>
</dbReference>
<evidence type="ECO:0000313" key="5">
    <source>
        <dbReference type="Proteomes" id="UP000292627"/>
    </source>
</evidence>
<reference evidence="4 5" key="1">
    <citation type="submission" date="2019-02" db="EMBL/GenBank/DDBJ databases">
        <title>WGS of Pseudoxanthomonas species novum from clinical isolates.</title>
        <authorList>
            <person name="Bernier A.-M."/>
            <person name="Bernard K."/>
            <person name="Vachon A."/>
        </authorList>
    </citation>
    <scope>NUCLEOTIDE SEQUENCE [LARGE SCALE GENOMIC DNA]</scope>
    <source>
        <strain evidence="4 5">NML171200</strain>
    </source>
</reference>
<dbReference type="RefSeq" id="WP_130550211.1">
    <property type="nucleotide sequence ID" value="NZ_SHMC01000001.1"/>
</dbReference>
<protein>
    <submittedName>
        <fullName evidence="4">X-Pro dipeptidyl-peptidase</fullName>
    </submittedName>
</protein>